<feature type="transmembrane region" description="Helical" evidence="12">
    <location>
        <begin position="91"/>
        <end position="109"/>
    </location>
</feature>
<dbReference type="EMBL" id="QWEH01000004">
    <property type="protein sequence ID" value="RHW33039.1"/>
    <property type="molecule type" value="Genomic_DNA"/>
</dbReference>
<proteinExistence type="inferred from homology"/>
<dbReference type="GO" id="GO:0046872">
    <property type="term" value="F:metal ion binding"/>
    <property type="evidence" value="ECO:0007669"/>
    <property type="project" value="UniProtKB-KW"/>
</dbReference>
<keyword evidence="4" id="KW-0645">Protease</keyword>
<evidence type="ECO:0000256" key="5">
    <source>
        <dbReference type="ARBA" id="ARBA00022692"/>
    </source>
</evidence>
<comment type="subcellular location">
    <subcellularLocation>
        <location evidence="2">Membrane</location>
        <topology evidence="2">Multi-pass membrane protein</topology>
    </subcellularLocation>
</comment>
<keyword evidence="5 12" id="KW-0812">Transmembrane</keyword>
<dbReference type="RefSeq" id="WP_095307181.1">
    <property type="nucleotide sequence ID" value="NZ_JAMAWL010000001.1"/>
</dbReference>
<evidence type="ECO:0000256" key="11">
    <source>
        <dbReference type="ARBA" id="ARBA00023136"/>
    </source>
</evidence>
<feature type="domain" description="Peptidase M50" evidence="13">
    <location>
        <begin position="32"/>
        <end position="104"/>
    </location>
</feature>
<dbReference type="GO" id="GO:0008237">
    <property type="term" value="F:metallopeptidase activity"/>
    <property type="evidence" value="ECO:0007669"/>
    <property type="project" value="UniProtKB-KW"/>
</dbReference>
<evidence type="ECO:0000256" key="4">
    <source>
        <dbReference type="ARBA" id="ARBA00022670"/>
    </source>
</evidence>
<organism evidence="14 15">
    <name type="scientific">Oceanobacillus profundus</name>
    <dbReference type="NCBI Taxonomy" id="372463"/>
    <lineage>
        <taxon>Bacteria</taxon>
        <taxon>Bacillati</taxon>
        <taxon>Bacillota</taxon>
        <taxon>Bacilli</taxon>
        <taxon>Bacillales</taxon>
        <taxon>Bacillaceae</taxon>
        <taxon>Oceanobacillus</taxon>
    </lineage>
</organism>
<keyword evidence="6" id="KW-0479">Metal-binding</keyword>
<dbReference type="Proteomes" id="UP000285456">
    <property type="component" value="Unassembled WGS sequence"/>
</dbReference>
<evidence type="ECO:0000256" key="7">
    <source>
        <dbReference type="ARBA" id="ARBA00022801"/>
    </source>
</evidence>
<evidence type="ECO:0000256" key="8">
    <source>
        <dbReference type="ARBA" id="ARBA00022833"/>
    </source>
</evidence>
<evidence type="ECO:0000256" key="6">
    <source>
        <dbReference type="ARBA" id="ARBA00022723"/>
    </source>
</evidence>
<feature type="domain" description="Peptidase M50" evidence="13">
    <location>
        <begin position="110"/>
        <end position="168"/>
    </location>
</feature>
<evidence type="ECO:0000313" key="15">
    <source>
        <dbReference type="Proteomes" id="UP000285456"/>
    </source>
</evidence>
<keyword evidence="8" id="KW-0862">Zinc</keyword>
<accession>A0A417YJ43</accession>
<keyword evidence="11 12" id="KW-0472">Membrane</keyword>
<gene>
    <name evidence="14" type="ORF">D1B32_08315</name>
</gene>
<keyword evidence="10" id="KW-0482">Metalloprotease</keyword>
<evidence type="ECO:0000256" key="10">
    <source>
        <dbReference type="ARBA" id="ARBA00023049"/>
    </source>
</evidence>
<dbReference type="AlphaFoldDB" id="A0A417YJ43"/>
<keyword evidence="9 12" id="KW-1133">Transmembrane helix</keyword>
<dbReference type="GO" id="GO:0016020">
    <property type="term" value="C:membrane"/>
    <property type="evidence" value="ECO:0007669"/>
    <property type="project" value="UniProtKB-SubCell"/>
</dbReference>
<evidence type="ECO:0000256" key="2">
    <source>
        <dbReference type="ARBA" id="ARBA00004141"/>
    </source>
</evidence>
<comment type="caution">
    <text evidence="14">The sequence shown here is derived from an EMBL/GenBank/DDBJ whole genome shotgun (WGS) entry which is preliminary data.</text>
</comment>
<dbReference type="OrthoDB" id="166377at2"/>
<protein>
    <submittedName>
        <fullName evidence="14">Stage IV sporulation protein FB</fullName>
    </submittedName>
</protein>
<comment type="similarity">
    <text evidence="3">Belongs to the peptidase M50B family.</text>
</comment>
<dbReference type="PANTHER" id="PTHR39188">
    <property type="entry name" value="MEMBRANE-ASSOCIATED ZINC METALLOPROTEASE M50B"/>
    <property type="match status" value="1"/>
</dbReference>
<dbReference type="GO" id="GO:0006508">
    <property type="term" value="P:proteolysis"/>
    <property type="evidence" value="ECO:0007669"/>
    <property type="project" value="UniProtKB-KW"/>
</dbReference>
<evidence type="ECO:0000256" key="12">
    <source>
        <dbReference type="SAM" id="Phobius"/>
    </source>
</evidence>
<feature type="transmembrane region" description="Helical" evidence="12">
    <location>
        <begin position="116"/>
        <end position="133"/>
    </location>
</feature>
<keyword evidence="7" id="KW-0378">Hydrolase</keyword>
<evidence type="ECO:0000256" key="3">
    <source>
        <dbReference type="ARBA" id="ARBA00007931"/>
    </source>
</evidence>
<sequence length="286" mass="34086">MSFLNYLPKIHIHPILFIFIVISFLTGTFLELFIIFALVLFHELGHYIAARMMKWRIRYIVLWAFGGVMDTEEHGNKTMREEAFVTLAGPYQHLVVYFLCFLVETFQLMPASILELILYYNTILLLFNLIPVWPLDGGKLLLLAVSYFFPYKKAYQFTLIFSMVFITIVLILQLLFFPFTLSVFFIWVFLFMENRSDWKQRSYVFMRFLLRRYEGDAAVKGVLPLTVPSDISFLDLFSRFRREKKHPIYIVYAENNRKSVDESDCLQSYFYEREYNQSIGDAFLYK</sequence>
<evidence type="ECO:0000313" key="14">
    <source>
        <dbReference type="EMBL" id="RHW33039.1"/>
    </source>
</evidence>
<dbReference type="PANTHER" id="PTHR39188:SF3">
    <property type="entry name" value="STAGE IV SPORULATION PROTEIN FB"/>
    <property type="match status" value="1"/>
</dbReference>
<comment type="cofactor">
    <cofactor evidence="1">
        <name>Zn(2+)</name>
        <dbReference type="ChEBI" id="CHEBI:29105"/>
    </cofactor>
</comment>
<dbReference type="CDD" id="cd06161">
    <property type="entry name" value="S2P-M50_SpoIVFB"/>
    <property type="match status" value="1"/>
</dbReference>
<evidence type="ECO:0000256" key="1">
    <source>
        <dbReference type="ARBA" id="ARBA00001947"/>
    </source>
</evidence>
<keyword evidence="15" id="KW-1185">Reference proteome</keyword>
<evidence type="ECO:0000259" key="13">
    <source>
        <dbReference type="Pfam" id="PF02163"/>
    </source>
</evidence>
<evidence type="ECO:0000256" key="9">
    <source>
        <dbReference type="ARBA" id="ARBA00022989"/>
    </source>
</evidence>
<reference evidence="14 15" key="1">
    <citation type="journal article" date="2007" name="Int. J. Syst. Evol. Microbiol.">
        <title>Oceanobacillus profundus sp. nov., isolated from a deep-sea sediment core.</title>
        <authorList>
            <person name="Kim Y.G."/>
            <person name="Choi D.H."/>
            <person name="Hyun S."/>
            <person name="Cho B.C."/>
        </authorList>
    </citation>
    <scope>NUCLEOTIDE SEQUENCE [LARGE SCALE GENOMIC DNA]</scope>
    <source>
        <strain evidence="14 15">DSM 18246</strain>
    </source>
</reference>
<feature type="transmembrane region" description="Helical" evidence="12">
    <location>
        <begin position="12"/>
        <end position="41"/>
    </location>
</feature>
<dbReference type="Pfam" id="PF02163">
    <property type="entry name" value="Peptidase_M50"/>
    <property type="match status" value="2"/>
</dbReference>
<name>A0A417YJ43_9BACI</name>
<feature type="transmembrane region" description="Helical" evidence="12">
    <location>
        <begin position="159"/>
        <end position="192"/>
    </location>
</feature>
<dbReference type="InterPro" id="IPR008915">
    <property type="entry name" value="Peptidase_M50"/>
</dbReference>
<feature type="transmembrane region" description="Helical" evidence="12">
    <location>
        <begin position="53"/>
        <end position="71"/>
    </location>
</feature>